<dbReference type="EMBL" id="MLJW01000114">
    <property type="protein sequence ID" value="OIQ98812.1"/>
    <property type="molecule type" value="Genomic_DNA"/>
</dbReference>
<dbReference type="InterPro" id="IPR036249">
    <property type="entry name" value="Thioredoxin-like_sf"/>
</dbReference>
<dbReference type="Gene3D" id="3.40.30.10">
    <property type="entry name" value="Glutaredoxin"/>
    <property type="match status" value="1"/>
</dbReference>
<dbReference type="SUPFAM" id="SSF52833">
    <property type="entry name" value="Thioredoxin-like"/>
    <property type="match status" value="1"/>
</dbReference>
<protein>
    <submittedName>
        <fullName evidence="2">Glutaredoxin 3</fullName>
    </submittedName>
</protein>
<dbReference type="InterPro" id="IPR002109">
    <property type="entry name" value="Glutaredoxin"/>
</dbReference>
<feature type="domain" description="Glutaredoxin" evidence="1">
    <location>
        <begin position="8"/>
        <end position="63"/>
    </location>
</feature>
<reference evidence="2" key="1">
    <citation type="submission" date="2016-10" db="EMBL/GenBank/DDBJ databases">
        <title>Sequence of Gallionella enrichment culture.</title>
        <authorList>
            <person name="Poehlein A."/>
            <person name="Muehling M."/>
            <person name="Daniel R."/>
        </authorList>
    </citation>
    <scope>NUCLEOTIDE SEQUENCE</scope>
</reference>
<sequence length="84" mass="9435">MSTSLPRLYVKTGCPWCAEAIQVLEENGVRYDQRNVTTDRSAYTEMVKLSGQTKAPTLDWNGEILADFGAAELRPFLKQRGALR</sequence>
<dbReference type="PROSITE" id="PS00195">
    <property type="entry name" value="GLUTAREDOXIN_1"/>
    <property type="match status" value="1"/>
</dbReference>
<proteinExistence type="predicted"/>
<dbReference type="AlphaFoldDB" id="A0A1J5S3J2"/>
<comment type="caution">
    <text evidence="2">The sequence shown here is derived from an EMBL/GenBank/DDBJ whole genome shotgun (WGS) entry which is preliminary data.</text>
</comment>
<gene>
    <name evidence="2" type="ORF">GALL_191780</name>
</gene>
<dbReference type="PROSITE" id="PS51354">
    <property type="entry name" value="GLUTAREDOXIN_2"/>
    <property type="match status" value="1"/>
</dbReference>
<evidence type="ECO:0000313" key="2">
    <source>
        <dbReference type="EMBL" id="OIQ98812.1"/>
    </source>
</evidence>
<accession>A0A1J5S3J2</accession>
<dbReference type="CDD" id="cd02976">
    <property type="entry name" value="NrdH"/>
    <property type="match status" value="1"/>
</dbReference>
<name>A0A1J5S3J2_9ZZZZ</name>
<dbReference type="Pfam" id="PF00462">
    <property type="entry name" value="Glutaredoxin"/>
    <property type="match status" value="1"/>
</dbReference>
<dbReference type="InterPro" id="IPR011767">
    <property type="entry name" value="GLR_AS"/>
</dbReference>
<organism evidence="2">
    <name type="scientific">mine drainage metagenome</name>
    <dbReference type="NCBI Taxonomy" id="410659"/>
    <lineage>
        <taxon>unclassified sequences</taxon>
        <taxon>metagenomes</taxon>
        <taxon>ecological metagenomes</taxon>
    </lineage>
</organism>
<evidence type="ECO:0000259" key="1">
    <source>
        <dbReference type="Pfam" id="PF00462"/>
    </source>
</evidence>